<feature type="compositionally biased region" description="Polar residues" evidence="1">
    <location>
        <begin position="31"/>
        <end position="48"/>
    </location>
</feature>
<keyword evidence="2" id="KW-0472">Membrane</keyword>
<protein>
    <recommendedName>
        <fullName evidence="6">CCHC-type domain-containing protein</fullName>
    </recommendedName>
</protein>
<dbReference type="EMBL" id="BGPR01186509">
    <property type="protein sequence ID" value="GBM78622.1"/>
    <property type="molecule type" value="Genomic_DNA"/>
</dbReference>
<evidence type="ECO:0008006" key="6">
    <source>
        <dbReference type="Google" id="ProtNLM"/>
    </source>
</evidence>
<evidence type="ECO:0000313" key="5">
    <source>
        <dbReference type="Proteomes" id="UP000499080"/>
    </source>
</evidence>
<dbReference type="OrthoDB" id="6437361at2759"/>
<feature type="region of interest" description="Disordered" evidence="1">
    <location>
        <begin position="1"/>
        <end position="48"/>
    </location>
</feature>
<dbReference type="Proteomes" id="UP000499080">
    <property type="component" value="Unassembled WGS sequence"/>
</dbReference>
<evidence type="ECO:0000313" key="4">
    <source>
        <dbReference type="EMBL" id="GBM78701.1"/>
    </source>
</evidence>
<feature type="transmembrane region" description="Helical" evidence="2">
    <location>
        <begin position="238"/>
        <end position="257"/>
    </location>
</feature>
<dbReference type="EMBL" id="BGPR01186539">
    <property type="protein sequence ID" value="GBM78701.1"/>
    <property type="molecule type" value="Genomic_DNA"/>
</dbReference>
<evidence type="ECO:0000313" key="3">
    <source>
        <dbReference type="EMBL" id="GBM78622.1"/>
    </source>
</evidence>
<accession>A0A4Y2INE2</accession>
<reference evidence="3 5" key="1">
    <citation type="journal article" date="2019" name="Sci. Rep.">
        <title>Orb-weaving spider Araneus ventricosus genome elucidates the spidroin gene catalogue.</title>
        <authorList>
            <person name="Kono N."/>
            <person name="Nakamura H."/>
            <person name="Ohtoshi R."/>
            <person name="Moran D.A.P."/>
            <person name="Shinohara A."/>
            <person name="Yoshida Y."/>
            <person name="Fujiwara M."/>
            <person name="Mori M."/>
            <person name="Tomita M."/>
            <person name="Arakawa K."/>
        </authorList>
    </citation>
    <scope>NUCLEOTIDE SEQUENCE [LARGE SCALE GENOMIC DNA]</scope>
</reference>
<organism evidence="3 5">
    <name type="scientific">Araneus ventricosus</name>
    <name type="common">Orbweaver spider</name>
    <name type="synonym">Epeira ventricosa</name>
    <dbReference type="NCBI Taxonomy" id="182803"/>
    <lineage>
        <taxon>Eukaryota</taxon>
        <taxon>Metazoa</taxon>
        <taxon>Ecdysozoa</taxon>
        <taxon>Arthropoda</taxon>
        <taxon>Chelicerata</taxon>
        <taxon>Arachnida</taxon>
        <taxon>Araneae</taxon>
        <taxon>Araneomorphae</taxon>
        <taxon>Entelegynae</taxon>
        <taxon>Araneoidea</taxon>
        <taxon>Araneidae</taxon>
        <taxon>Araneus</taxon>
    </lineage>
</organism>
<proteinExistence type="predicted"/>
<evidence type="ECO:0000256" key="1">
    <source>
        <dbReference type="SAM" id="MobiDB-lite"/>
    </source>
</evidence>
<name>A0A4Y2INE2_ARAVE</name>
<dbReference type="AlphaFoldDB" id="A0A4Y2INE2"/>
<sequence length="295" mass="33406">MIQVNPHQEAQQSSIQDKARDSQDSFPPPSSNQTSSETSLNHTKLLYPTSNSKSNLTDLLNVELQPKDFHPTNIRPIRGKGLAISLKSSTDIDNFHLKITRNANRKSSIKIKKPAKRLPSLIVYNIPSSIKEENIQDNMAQLDLPIPLKIRFKFKGNSPETSNWVFETTATTLKAAQKIKKINLLWSFLKITEFFHIKRCNFCQAFGHTSKDCNHHLTSCGSLPITTQLKTALLQSSAVLTVTSLICILVLNIRLFIQRRISDVLFSKRPNSNIVPHVIILKFLNPPLSHYLKDF</sequence>
<gene>
    <name evidence="4" type="ORF">AVEN_155588_1</name>
    <name evidence="3" type="ORF">AVEN_3072_1</name>
</gene>
<feature type="compositionally biased region" description="Polar residues" evidence="1">
    <location>
        <begin position="1"/>
        <end position="16"/>
    </location>
</feature>
<keyword evidence="2" id="KW-1133">Transmembrane helix</keyword>
<keyword evidence="2" id="KW-0812">Transmembrane</keyword>
<evidence type="ECO:0000256" key="2">
    <source>
        <dbReference type="SAM" id="Phobius"/>
    </source>
</evidence>
<comment type="caution">
    <text evidence="3">The sequence shown here is derived from an EMBL/GenBank/DDBJ whole genome shotgun (WGS) entry which is preliminary data.</text>
</comment>
<keyword evidence="5" id="KW-1185">Reference proteome</keyword>